<organism evidence="1 2">
    <name type="scientific">Sinanodonta woodiana</name>
    <name type="common">Chinese pond mussel</name>
    <name type="synonym">Anodonta woodiana</name>
    <dbReference type="NCBI Taxonomy" id="1069815"/>
    <lineage>
        <taxon>Eukaryota</taxon>
        <taxon>Metazoa</taxon>
        <taxon>Spiralia</taxon>
        <taxon>Lophotrochozoa</taxon>
        <taxon>Mollusca</taxon>
        <taxon>Bivalvia</taxon>
        <taxon>Autobranchia</taxon>
        <taxon>Heteroconchia</taxon>
        <taxon>Palaeoheterodonta</taxon>
        <taxon>Unionida</taxon>
        <taxon>Unionoidea</taxon>
        <taxon>Unionidae</taxon>
        <taxon>Unioninae</taxon>
        <taxon>Sinanodonta</taxon>
    </lineage>
</organism>
<name>A0ABD3TKV4_SINWO</name>
<accession>A0ABD3TKV4</accession>
<evidence type="ECO:0000313" key="1">
    <source>
        <dbReference type="EMBL" id="KAL3836778.1"/>
    </source>
</evidence>
<proteinExistence type="predicted"/>
<evidence type="ECO:0000313" key="2">
    <source>
        <dbReference type="Proteomes" id="UP001634394"/>
    </source>
</evidence>
<dbReference type="AlphaFoldDB" id="A0ABD3TKV4"/>
<protein>
    <submittedName>
        <fullName evidence="1">Uncharacterized protein</fullName>
    </submittedName>
</protein>
<reference evidence="1 2" key="1">
    <citation type="submission" date="2024-11" db="EMBL/GenBank/DDBJ databases">
        <title>Chromosome-level genome assembly of the freshwater bivalve Anodonta woodiana.</title>
        <authorList>
            <person name="Chen X."/>
        </authorList>
    </citation>
    <scope>NUCLEOTIDE SEQUENCE [LARGE SCALE GENOMIC DNA]</scope>
    <source>
        <strain evidence="1">MN2024</strain>
        <tissue evidence="1">Gills</tissue>
    </source>
</reference>
<sequence>MNCQSGRLEIQSVGQTTSAGFMKTLHIVGATLMTPIGIFAALDHAQGEFPKLSCGVFLEQNGNIVVEIERKMLTEETVLTHIDVECTMMNIHGQK</sequence>
<gene>
    <name evidence="1" type="ORF">ACJMK2_022195</name>
</gene>
<keyword evidence="2" id="KW-1185">Reference proteome</keyword>
<dbReference type="Proteomes" id="UP001634394">
    <property type="component" value="Unassembled WGS sequence"/>
</dbReference>
<dbReference type="EMBL" id="JBJQND010000018">
    <property type="protein sequence ID" value="KAL3836778.1"/>
    <property type="molecule type" value="Genomic_DNA"/>
</dbReference>
<comment type="caution">
    <text evidence="1">The sequence shown here is derived from an EMBL/GenBank/DDBJ whole genome shotgun (WGS) entry which is preliminary data.</text>
</comment>